<organism evidence="4">
    <name type="scientific">Gongylonema pulchrum</name>
    <dbReference type="NCBI Taxonomy" id="637853"/>
    <lineage>
        <taxon>Eukaryota</taxon>
        <taxon>Metazoa</taxon>
        <taxon>Ecdysozoa</taxon>
        <taxon>Nematoda</taxon>
        <taxon>Chromadorea</taxon>
        <taxon>Rhabditida</taxon>
        <taxon>Spirurina</taxon>
        <taxon>Spiruromorpha</taxon>
        <taxon>Spiruroidea</taxon>
        <taxon>Gongylonematidae</taxon>
        <taxon>Gongylonema</taxon>
    </lineage>
</organism>
<dbReference type="AlphaFoldDB" id="A0A183EQI1"/>
<evidence type="ECO:0000313" key="4">
    <source>
        <dbReference type="WBParaSite" id="GPUH_0002325101-mRNA-1"/>
    </source>
</evidence>
<gene>
    <name evidence="2" type="ORF">GPUH_LOCUS23222</name>
</gene>
<reference evidence="4" key="1">
    <citation type="submission" date="2016-06" db="UniProtKB">
        <authorList>
            <consortium name="WormBaseParasite"/>
        </authorList>
    </citation>
    <scope>IDENTIFICATION</scope>
</reference>
<feature type="region of interest" description="Disordered" evidence="1">
    <location>
        <begin position="19"/>
        <end position="57"/>
    </location>
</feature>
<protein>
    <submittedName>
        <fullName evidence="2 4">Uncharacterized protein</fullName>
    </submittedName>
</protein>
<dbReference type="EMBL" id="UYRT01097184">
    <property type="protein sequence ID" value="VDN41168.1"/>
    <property type="molecule type" value="Genomic_DNA"/>
</dbReference>
<keyword evidence="3" id="KW-1185">Reference proteome</keyword>
<proteinExistence type="predicted"/>
<accession>A0A183EQI1</accession>
<sequence>MYAKQVGISLLTRSNKSLERRRDNVDANKEGGECRDVSGKSDGDVTAGDVDRRYDEEPVGRASVLKHRTVF</sequence>
<reference evidence="2 3" key="2">
    <citation type="submission" date="2018-11" db="EMBL/GenBank/DDBJ databases">
        <authorList>
            <consortium name="Pathogen Informatics"/>
        </authorList>
    </citation>
    <scope>NUCLEOTIDE SEQUENCE [LARGE SCALE GENOMIC DNA]</scope>
</reference>
<evidence type="ECO:0000313" key="3">
    <source>
        <dbReference type="Proteomes" id="UP000271098"/>
    </source>
</evidence>
<dbReference type="Proteomes" id="UP000271098">
    <property type="component" value="Unassembled WGS sequence"/>
</dbReference>
<dbReference type="WBParaSite" id="GPUH_0002325101-mRNA-1">
    <property type="protein sequence ID" value="GPUH_0002325101-mRNA-1"/>
    <property type="gene ID" value="GPUH_0002325101"/>
</dbReference>
<name>A0A183EQI1_9BILA</name>
<evidence type="ECO:0000313" key="2">
    <source>
        <dbReference type="EMBL" id="VDN41168.1"/>
    </source>
</evidence>
<evidence type="ECO:0000256" key="1">
    <source>
        <dbReference type="SAM" id="MobiDB-lite"/>
    </source>
</evidence>